<feature type="domain" description="Phosphotyrosine protein phosphatase I" evidence="9">
    <location>
        <begin position="7"/>
        <end position="157"/>
    </location>
</feature>
<dbReference type="OrthoDB" id="3388at2759"/>
<dbReference type="AlphaFoldDB" id="A0A1E4T371"/>
<sequence>MTNKKDIKVAFVCTGNICRSPMAEAVFAKIVKDKNLNDQITLIDSFGTHAYHVGEDPDYRTLKTCRAHKVPINHRAQQIKPAHFDKFDYVICMDDYNLSSLKAKQPRGSKAIVNLFGHWKEDSKFDTIVDDPYYGNSDGFEVCYEQCVHFSEVFLKRELGV</sequence>
<reference evidence="11" key="1">
    <citation type="submission" date="2016-04" db="EMBL/GenBank/DDBJ databases">
        <title>Comparative genomics of biotechnologically important yeasts.</title>
        <authorList>
            <consortium name="DOE Joint Genome Institute"/>
            <person name="Riley R."/>
            <person name="Haridas S."/>
            <person name="Wolfe K.H."/>
            <person name="Lopes M.R."/>
            <person name="Hittinger C.T."/>
            <person name="Goker M."/>
            <person name="Salamov A."/>
            <person name="Wisecaver J."/>
            <person name="Long T.M."/>
            <person name="Aerts A.L."/>
            <person name="Barry K."/>
            <person name="Choi C."/>
            <person name="Clum A."/>
            <person name="Coughlan A.Y."/>
            <person name="Deshpande S."/>
            <person name="Douglass A.P."/>
            <person name="Hanson S.J."/>
            <person name="Klenk H.-P."/>
            <person name="Labutti K."/>
            <person name="Lapidus A."/>
            <person name="Lindquist E."/>
            <person name="Lipzen A."/>
            <person name="Meier-Kolthoff J.P."/>
            <person name="Ohm R.A."/>
            <person name="Otillar R.P."/>
            <person name="Pangilinan J."/>
            <person name="Peng Y."/>
            <person name="Rokas A."/>
            <person name="Rosa C.A."/>
            <person name="Scheuner C."/>
            <person name="Sibirny A.A."/>
            <person name="Slot J.C."/>
            <person name="Stielow J.B."/>
            <person name="Sun H."/>
            <person name="Kurtzman C.P."/>
            <person name="Blackwell M."/>
            <person name="Grigoriev I.V."/>
            <person name="Jeffries T.W."/>
        </authorList>
    </citation>
    <scope>NUCLEOTIDE SEQUENCE [LARGE SCALE GENOMIC DNA]</scope>
    <source>
        <strain evidence="11">NRRL YB-2248</strain>
    </source>
</reference>
<gene>
    <name evidence="10" type="ORF">CANARDRAFT_27435</name>
</gene>
<feature type="active site" description="Nucleophile" evidence="8">
    <location>
        <position position="13"/>
    </location>
</feature>
<comment type="catalytic activity">
    <reaction evidence="1">
        <text>a phosphate monoester + H2O = an alcohol + phosphate</text>
        <dbReference type="Rhea" id="RHEA:15017"/>
        <dbReference type="ChEBI" id="CHEBI:15377"/>
        <dbReference type="ChEBI" id="CHEBI:30879"/>
        <dbReference type="ChEBI" id="CHEBI:43474"/>
        <dbReference type="ChEBI" id="CHEBI:67140"/>
        <dbReference type="EC" id="3.1.3.2"/>
    </reaction>
</comment>
<dbReference type="Pfam" id="PF01451">
    <property type="entry name" value="LMWPc"/>
    <property type="match status" value="1"/>
</dbReference>
<dbReference type="Proteomes" id="UP000094801">
    <property type="component" value="Unassembled WGS sequence"/>
</dbReference>
<dbReference type="FunFam" id="3.40.50.2300:FF:000105">
    <property type="entry name" value="Low molecular weight phosphotyrosine protein"/>
    <property type="match status" value="1"/>
</dbReference>
<feature type="active site" evidence="8">
    <location>
        <position position="19"/>
    </location>
</feature>
<evidence type="ECO:0000313" key="10">
    <source>
        <dbReference type="EMBL" id="ODV86172.1"/>
    </source>
</evidence>
<keyword evidence="5" id="KW-0378">Hydrolase</keyword>
<evidence type="ECO:0000256" key="8">
    <source>
        <dbReference type="PIRSR" id="PIRSR617867-1"/>
    </source>
</evidence>
<dbReference type="PANTHER" id="PTHR11717:SF7">
    <property type="entry name" value="LOW MOLECULAR WEIGHT PHOSPHOTYROSINE PROTEIN PHOSPHATASE"/>
    <property type="match status" value="1"/>
</dbReference>
<dbReference type="SMART" id="SM00226">
    <property type="entry name" value="LMWPc"/>
    <property type="match status" value="1"/>
</dbReference>
<comment type="catalytic activity">
    <reaction evidence="7">
        <text>O-phospho-L-tyrosyl-[protein] + H2O = L-tyrosyl-[protein] + phosphate</text>
        <dbReference type="Rhea" id="RHEA:10684"/>
        <dbReference type="Rhea" id="RHEA-COMP:10136"/>
        <dbReference type="Rhea" id="RHEA-COMP:20101"/>
        <dbReference type="ChEBI" id="CHEBI:15377"/>
        <dbReference type="ChEBI" id="CHEBI:43474"/>
        <dbReference type="ChEBI" id="CHEBI:46858"/>
        <dbReference type="ChEBI" id="CHEBI:61978"/>
        <dbReference type="EC" id="3.1.3.48"/>
    </reaction>
</comment>
<proteinExistence type="inferred from homology"/>
<evidence type="ECO:0000256" key="2">
    <source>
        <dbReference type="ARBA" id="ARBA00004496"/>
    </source>
</evidence>
<comment type="subcellular location">
    <subcellularLocation>
        <location evidence="2">Cytoplasm</location>
    </subcellularLocation>
</comment>
<organism evidence="10 11">
    <name type="scientific">[Candida] arabinofermentans NRRL YB-2248</name>
    <dbReference type="NCBI Taxonomy" id="983967"/>
    <lineage>
        <taxon>Eukaryota</taxon>
        <taxon>Fungi</taxon>
        <taxon>Dikarya</taxon>
        <taxon>Ascomycota</taxon>
        <taxon>Saccharomycotina</taxon>
        <taxon>Pichiomycetes</taxon>
        <taxon>Pichiales</taxon>
        <taxon>Pichiaceae</taxon>
        <taxon>Ogataea</taxon>
        <taxon>Ogataea/Candida clade</taxon>
    </lineage>
</organism>
<evidence type="ECO:0000256" key="6">
    <source>
        <dbReference type="ARBA" id="ARBA00022912"/>
    </source>
</evidence>
<dbReference type="InterPro" id="IPR023485">
    <property type="entry name" value="Ptyr_pPase"/>
</dbReference>
<evidence type="ECO:0000256" key="5">
    <source>
        <dbReference type="ARBA" id="ARBA00022801"/>
    </source>
</evidence>
<dbReference type="Gene3D" id="3.40.50.2300">
    <property type="match status" value="1"/>
</dbReference>
<keyword evidence="4" id="KW-0963">Cytoplasm</keyword>
<dbReference type="GO" id="GO:0003993">
    <property type="term" value="F:acid phosphatase activity"/>
    <property type="evidence" value="ECO:0007669"/>
    <property type="project" value="UniProtKB-EC"/>
</dbReference>
<dbReference type="PANTHER" id="PTHR11717">
    <property type="entry name" value="LOW MOLECULAR WEIGHT PROTEIN TYROSINE PHOSPHATASE"/>
    <property type="match status" value="1"/>
</dbReference>
<dbReference type="InterPro" id="IPR017867">
    <property type="entry name" value="Tyr_phospatase_low_mol_wt"/>
</dbReference>
<keyword evidence="11" id="KW-1185">Reference proteome</keyword>
<evidence type="ECO:0000313" key="11">
    <source>
        <dbReference type="Proteomes" id="UP000094801"/>
    </source>
</evidence>
<evidence type="ECO:0000256" key="4">
    <source>
        <dbReference type="ARBA" id="ARBA00022490"/>
    </source>
</evidence>
<dbReference type="PRINTS" id="PR00719">
    <property type="entry name" value="LMWPTPASE"/>
</dbReference>
<dbReference type="InterPro" id="IPR002115">
    <property type="entry name" value="Tyr_Pase_low_mol_wt_mml"/>
</dbReference>
<protein>
    <recommendedName>
        <fullName evidence="9">Phosphotyrosine protein phosphatase I domain-containing protein</fullName>
    </recommendedName>
</protein>
<evidence type="ECO:0000259" key="9">
    <source>
        <dbReference type="SMART" id="SM00226"/>
    </source>
</evidence>
<feature type="active site" description="Proton donor" evidence="8">
    <location>
        <position position="131"/>
    </location>
</feature>
<evidence type="ECO:0000256" key="1">
    <source>
        <dbReference type="ARBA" id="ARBA00000032"/>
    </source>
</evidence>
<dbReference type="InterPro" id="IPR050438">
    <property type="entry name" value="LMW_PTPase"/>
</dbReference>
<comment type="similarity">
    <text evidence="3">Belongs to the low molecular weight phosphotyrosine protein phosphatase family.</text>
</comment>
<dbReference type="PRINTS" id="PR00720">
    <property type="entry name" value="MAMMALPTPASE"/>
</dbReference>
<dbReference type="EMBL" id="KV453850">
    <property type="protein sequence ID" value="ODV86172.1"/>
    <property type="molecule type" value="Genomic_DNA"/>
</dbReference>
<dbReference type="GO" id="GO:0005737">
    <property type="term" value="C:cytoplasm"/>
    <property type="evidence" value="ECO:0007669"/>
    <property type="project" value="UniProtKB-SubCell"/>
</dbReference>
<dbReference type="InterPro" id="IPR036196">
    <property type="entry name" value="Ptyr_pPase_sf"/>
</dbReference>
<dbReference type="SUPFAM" id="SSF52788">
    <property type="entry name" value="Phosphotyrosine protein phosphatases I"/>
    <property type="match status" value="1"/>
</dbReference>
<dbReference type="GO" id="GO:0004726">
    <property type="term" value="F:non-membrane spanning protein tyrosine phosphatase activity"/>
    <property type="evidence" value="ECO:0007669"/>
    <property type="project" value="InterPro"/>
</dbReference>
<accession>A0A1E4T371</accession>
<evidence type="ECO:0000256" key="3">
    <source>
        <dbReference type="ARBA" id="ARBA00011063"/>
    </source>
</evidence>
<evidence type="ECO:0000256" key="7">
    <source>
        <dbReference type="ARBA" id="ARBA00051722"/>
    </source>
</evidence>
<dbReference type="CDD" id="cd16343">
    <property type="entry name" value="LMWPTP"/>
    <property type="match status" value="1"/>
</dbReference>
<name>A0A1E4T371_9ASCO</name>
<keyword evidence="6" id="KW-0904">Protein phosphatase</keyword>
<dbReference type="STRING" id="983967.A0A1E4T371"/>